<evidence type="ECO:0000313" key="2">
    <source>
        <dbReference type="WBParaSite" id="JU765_v2.g14333.t1"/>
    </source>
</evidence>
<proteinExistence type="predicted"/>
<accession>A0AC34Q9A9</accession>
<protein>
    <submittedName>
        <fullName evidence="2">Uncharacterized protein</fullName>
    </submittedName>
</protein>
<dbReference type="WBParaSite" id="JU765_v2.g14333.t1">
    <property type="protein sequence ID" value="JU765_v2.g14333.t1"/>
    <property type="gene ID" value="JU765_v2.g14333"/>
</dbReference>
<name>A0AC34Q9A9_9BILA</name>
<sequence length="127" mass="14482">MNRQDQRQPMQQKNVQRKPSVPRFQKPQLNLPLVIPGKSAAPTPIRSVHNSSVSTASKAVHWNPRIAETYAPSISDDEVFEDENLEGVLERNLPGDKVFLREDLDLKDYLRRSYSIGDAVVTWSQNK</sequence>
<dbReference type="Proteomes" id="UP000887576">
    <property type="component" value="Unplaced"/>
</dbReference>
<evidence type="ECO:0000313" key="1">
    <source>
        <dbReference type="Proteomes" id="UP000887576"/>
    </source>
</evidence>
<organism evidence="1 2">
    <name type="scientific">Panagrolaimus sp. JU765</name>
    <dbReference type="NCBI Taxonomy" id="591449"/>
    <lineage>
        <taxon>Eukaryota</taxon>
        <taxon>Metazoa</taxon>
        <taxon>Ecdysozoa</taxon>
        <taxon>Nematoda</taxon>
        <taxon>Chromadorea</taxon>
        <taxon>Rhabditida</taxon>
        <taxon>Tylenchina</taxon>
        <taxon>Panagrolaimomorpha</taxon>
        <taxon>Panagrolaimoidea</taxon>
        <taxon>Panagrolaimidae</taxon>
        <taxon>Panagrolaimus</taxon>
    </lineage>
</organism>
<reference evidence="2" key="1">
    <citation type="submission" date="2022-11" db="UniProtKB">
        <authorList>
            <consortium name="WormBaseParasite"/>
        </authorList>
    </citation>
    <scope>IDENTIFICATION</scope>
</reference>